<dbReference type="SUPFAM" id="SSF55785">
    <property type="entry name" value="PYP-like sensor domain (PAS domain)"/>
    <property type="match status" value="1"/>
</dbReference>
<dbReference type="AlphaFoldDB" id="A0AAE9ZU91"/>
<feature type="modified residue" description="4-aspartylphosphate" evidence="5">
    <location>
        <position position="775"/>
    </location>
</feature>
<evidence type="ECO:0000256" key="5">
    <source>
        <dbReference type="PROSITE-ProRule" id="PRU00169"/>
    </source>
</evidence>
<feature type="coiled-coil region" evidence="6">
    <location>
        <begin position="343"/>
        <end position="370"/>
    </location>
</feature>
<dbReference type="InterPro" id="IPR035965">
    <property type="entry name" value="PAS-like_dom_sf"/>
</dbReference>
<gene>
    <name evidence="10" type="ORF">PXH66_00160</name>
</gene>
<dbReference type="SUPFAM" id="SSF55874">
    <property type="entry name" value="ATPase domain of HSP90 chaperone/DNA topoisomerase II/histidine kinase"/>
    <property type="match status" value="1"/>
</dbReference>
<dbReference type="Gene3D" id="1.10.287.130">
    <property type="match status" value="1"/>
</dbReference>
<evidence type="ECO:0000256" key="6">
    <source>
        <dbReference type="SAM" id="Coils"/>
    </source>
</evidence>
<feature type="transmembrane region" description="Helical" evidence="7">
    <location>
        <begin position="43"/>
        <end position="63"/>
    </location>
</feature>
<dbReference type="SUPFAM" id="SSF47384">
    <property type="entry name" value="Homodimeric domain of signal transducing histidine kinase"/>
    <property type="match status" value="1"/>
</dbReference>
<dbReference type="EMBL" id="CP119075">
    <property type="protein sequence ID" value="WED65265.1"/>
    <property type="molecule type" value="Genomic_DNA"/>
</dbReference>
<dbReference type="InterPro" id="IPR031621">
    <property type="entry name" value="HisKA_7TM"/>
</dbReference>
<keyword evidence="3 5" id="KW-0597">Phosphoprotein</keyword>
<dbReference type="InterPro" id="IPR004358">
    <property type="entry name" value="Sig_transdc_His_kin-like_C"/>
</dbReference>
<dbReference type="Gene3D" id="3.30.565.10">
    <property type="entry name" value="Histidine kinase-like ATPase, C-terminal domain"/>
    <property type="match status" value="1"/>
</dbReference>
<evidence type="ECO:0000256" key="2">
    <source>
        <dbReference type="ARBA" id="ARBA00012438"/>
    </source>
</evidence>
<comment type="catalytic activity">
    <reaction evidence="1">
        <text>ATP + protein L-histidine = ADP + protein N-phospho-L-histidine.</text>
        <dbReference type="EC" id="2.7.13.3"/>
    </reaction>
</comment>
<dbReference type="Proteomes" id="UP001218638">
    <property type="component" value="Chromosome"/>
</dbReference>
<dbReference type="PANTHER" id="PTHR45339">
    <property type="entry name" value="HYBRID SIGNAL TRANSDUCTION HISTIDINE KINASE J"/>
    <property type="match status" value="1"/>
</dbReference>
<keyword evidence="6" id="KW-0175">Coiled coil</keyword>
<evidence type="ECO:0000256" key="1">
    <source>
        <dbReference type="ARBA" id="ARBA00000085"/>
    </source>
</evidence>
<feature type="transmembrane region" description="Helical" evidence="7">
    <location>
        <begin position="104"/>
        <end position="130"/>
    </location>
</feature>
<dbReference type="InterPro" id="IPR011006">
    <property type="entry name" value="CheY-like_superfamily"/>
</dbReference>
<keyword evidence="7" id="KW-0812">Transmembrane</keyword>
<dbReference type="Gene3D" id="3.40.50.2300">
    <property type="match status" value="1"/>
</dbReference>
<name>A0AAE9ZU91_9BACT</name>
<keyword evidence="10" id="KW-0418">Kinase</keyword>
<dbReference type="SMART" id="SM00448">
    <property type="entry name" value="REC"/>
    <property type="match status" value="1"/>
</dbReference>
<dbReference type="PRINTS" id="PR00344">
    <property type="entry name" value="BCTRLSENSOR"/>
</dbReference>
<dbReference type="PROSITE" id="PS50109">
    <property type="entry name" value="HIS_KIN"/>
    <property type="match status" value="1"/>
</dbReference>
<dbReference type="InterPro" id="IPR000014">
    <property type="entry name" value="PAS"/>
</dbReference>
<dbReference type="GO" id="GO:0000155">
    <property type="term" value="F:phosphorelay sensor kinase activity"/>
    <property type="evidence" value="ECO:0007669"/>
    <property type="project" value="InterPro"/>
</dbReference>
<feature type="transmembrane region" description="Helical" evidence="7">
    <location>
        <begin position="216"/>
        <end position="235"/>
    </location>
</feature>
<dbReference type="FunFam" id="3.30.565.10:FF:000010">
    <property type="entry name" value="Sensor histidine kinase RcsC"/>
    <property type="match status" value="1"/>
</dbReference>
<dbReference type="InterPro" id="IPR003661">
    <property type="entry name" value="HisK_dim/P_dom"/>
</dbReference>
<dbReference type="Pfam" id="PF16927">
    <property type="entry name" value="HisKA_7TM"/>
    <property type="match status" value="1"/>
</dbReference>
<dbReference type="SMART" id="SM00387">
    <property type="entry name" value="HATPase_c"/>
    <property type="match status" value="1"/>
</dbReference>
<dbReference type="Pfam" id="PF02518">
    <property type="entry name" value="HATPase_c"/>
    <property type="match status" value="1"/>
</dbReference>
<organism evidence="10 11">
    <name type="scientific">Synoicihabitans lomoniglobus</name>
    <dbReference type="NCBI Taxonomy" id="2909285"/>
    <lineage>
        <taxon>Bacteria</taxon>
        <taxon>Pseudomonadati</taxon>
        <taxon>Verrucomicrobiota</taxon>
        <taxon>Opitutia</taxon>
        <taxon>Opitutales</taxon>
        <taxon>Opitutaceae</taxon>
        <taxon>Synoicihabitans</taxon>
    </lineage>
</organism>
<dbReference type="InterPro" id="IPR036097">
    <property type="entry name" value="HisK_dim/P_sf"/>
</dbReference>
<evidence type="ECO:0000313" key="11">
    <source>
        <dbReference type="Proteomes" id="UP001218638"/>
    </source>
</evidence>
<dbReference type="Gene3D" id="3.30.450.20">
    <property type="entry name" value="PAS domain"/>
    <property type="match status" value="1"/>
</dbReference>
<evidence type="ECO:0000259" key="9">
    <source>
        <dbReference type="PROSITE" id="PS50110"/>
    </source>
</evidence>
<dbReference type="SUPFAM" id="SSF52172">
    <property type="entry name" value="CheY-like"/>
    <property type="match status" value="1"/>
</dbReference>
<feature type="domain" description="Response regulatory" evidence="9">
    <location>
        <begin position="726"/>
        <end position="845"/>
    </location>
</feature>
<keyword evidence="7" id="KW-1133">Transmembrane helix</keyword>
<proteinExistence type="predicted"/>
<evidence type="ECO:0000313" key="10">
    <source>
        <dbReference type="EMBL" id="WED65265.1"/>
    </source>
</evidence>
<dbReference type="CDD" id="cd16922">
    <property type="entry name" value="HATPase_EvgS-ArcB-TorS-like"/>
    <property type="match status" value="1"/>
</dbReference>
<evidence type="ECO:0000259" key="8">
    <source>
        <dbReference type="PROSITE" id="PS50109"/>
    </source>
</evidence>
<dbReference type="Pfam" id="PF00072">
    <property type="entry name" value="Response_reg"/>
    <property type="match status" value="1"/>
</dbReference>
<dbReference type="Pfam" id="PF00512">
    <property type="entry name" value="HisKA"/>
    <property type="match status" value="1"/>
</dbReference>
<sequence>MADLFTFQLTSLALPQVFAAGLCVMAGGFVLPLCREVVAARWLLAVLVGAVLWSAAGALEFSAATMAGKIFWSQVSYLGIVCGPVALFHFAYAHTHDQNAPPRALSVLTAAIGATILLSAATNSLHHLLWPEIVAVERDGLLFARYERGPFFWATVAYCYGFMFASSVMLAAHTLSLGNVFRQQSLVIILATLAPWITSLAYVLRVGPRPELDHTPVGFAVTGLLLSWAIARFRLLELIPVAANTLFLRLPDPVLVIDPVGRLVRANEAALRRFGPLAAREGRPLDECLSVQADLLEAIRSATTTRRPIALGVDWWMIESAALDDSGGRTRGKLVILRDITDAKRAELELLEAKLEIENTLARADALAREAVAANAAKSTFLTQVSHDLRTPLHAILGMTESLQGGPLEQHQLEAVTTISGAGDVLLRLINDLLDLGRIEAGRLDLAHEPFLLDDILDQVADILGPTARAQGLSFVHWIEPSTPAGWHGDPERVRQILLNLVGNAIKFTEQGGVTLRASYVDDALQFEVSDTGPGIAPEHLAGLFAPFNRGDPETARRIEGTGLGLAISRRLVEAMNGSIDVRSQLGEGSVFSLNLALRQDPAIAISLSRLAQSINGLRIAVAVPDPATREAVIRGLLSLGANPFAALPPPEPDASTALVIAPGDGSSEMVARWKTARRPVTVIATGTNASTEQIPPRRRQIATALTLTPTAVKKTFVAPPGPRHHVLLADDNALGLRVSSAQLTRCNCEVVAVPGGLPALERLAVEDFDVIVLDGQMPDLNGWEVASRIRSWPADARNANTPIIALTADLTPDAHARWLSAGVTVVFGKPVNARELHQTLQKYPTSVPPLTSP</sequence>
<reference evidence="10" key="1">
    <citation type="submission" date="2023-03" db="EMBL/GenBank/DDBJ databases">
        <title>Lomoglobus Profundus gen. nov., sp. nov., a novel member of the phylum Verrucomicrobia, isolated from deep-marine sediment of South China Sea.</title>
        <authorList>
            <person name="Ahmad T."/>
            <person name="Ishaq S.E."/>
            <person name="Wang F."/>
        </authorList>
    </citation>
    <scope>NUCLEOTIDE SEQUENCE</scope>
    <source>
        <strain evidence="10">LMO-M01</strain>
    </source>
</reference>
<dbReference type="InterPro" id="IPR013656">
    <property type="entry name" value="PAS_4"/>
</dbReference>
<dbReference type="InterPro" id="IPR036890">
    <property type="entry name" value="HATPase_C_sf"/>
</dbReference>
<dbReference type="PANTHER" id="PTHR45339:SF1">
    <property type="entry name" value="HYBRID SIGNAL TRANSDUCTION HISTIDINE KINASE J"/>
    <property type="match status" value="1"/>
</dbReference>
<keyword evidence="10" id="KW-0808">Transferase</keyword>
<dbReference type="PROSITE" id="PS50110">
    <property type="entry name" value="RESPONSE_REGULATORY"/>
    <property type="match status" value="1"/>
</dbReference>
<dbReference type="CDD" id="cd17546">
    <property type="entry name" value="REC_hyHK_CKI1_RcsC-like"/>
    <property type="match status" value="1"/>
</dbReference>
<dbReference type="KEGG" id="slom:PXH66_00160"/>
<dbReference type="Pfam" id="PF08448">
    <property type="entry name" value="PAS_4"/>
    <property type="match status" value="1"/>
</dbReference>
<dbReference type="CDD" id="cd00130">
    <property type="entry name" value="PAS"/>
    <property type="match status" value="1"/>
</dbReference>
<dbReference type="SMART" id="SM00388">
    <property type="entry name" value="HisKA"/>
    <property type="match status" value="1"/>
</dbReference>
<feature type="transmembrane region" description="Helical" evidence="7">
    <location>
        <begin position="184"/>
        <end position="204"/>
    </location>
</feature>
<feature type="domain" description="Histidine kinase" evidence="8">
    <location>
        <begin position="384"/>
        <end position="600"/>
    </location>
</feature>
<evidence type="ECO:0000256" key="4">
    <source>
        <dbReference type="ARBA" id="ARBA00023012"/>
    </source>
</evidence>
<keyword evidence="11" id="KW-1185">Reference proteome</keyword>
<accession>A0AAE9ZU91</accession>
<dbReference type="InterPro" id="IPR001789">
    <property type="entry name" value="Sig_transdc_resp-reg_receiver"/>
</dbReference>
<feature type="transmembrane region" description="Helical" evidence="7">
    <location>
        <begin position="151"/>
        <end position="172"/>
    </location>
</feature>
<dbReference type="EC" id="2.7.13.3" evidence="2"/>
<evidence type="ECO:0000256" key="3">
    <source>
        <dbReference type="ARBA" id="ARBA00022553"/>
    </source>
</evidence>
<dbReference type="InterPro" id="IPR003594">
    <property type="entry name" value="HATPase_dom"/>
</dbReference>
<dbReference type="InterPro" id="IPR005467">
    <property type="entry name" value="His_kinase_dom"/>
</dbReference>
<feature type="transmembrane region" description="Helical" evidence="7">
    <location>
        <begin position="75"/>
        <end position="92"/>
    </location>
</feature>
<keyword evidence="7" id="KW-0472">Membrane</keyword>
<protein>
    <recommendedName>
        <fullName evidence="2">histidine kinase</fullName>
        <ecNumber evidence="2">2.7.13.3</ecNumber>
    </recommendedName>
</protein>
<evidence type="ECO:0000256" key="7">
    <source>
        <dbReference type="SAM" id="Phobius"/>
    </source>
</evidence>
<dbReference type="RefSeq" id="WP_330927623.1">
    <property type="nucleotide sequence ID" value="NZ_CP119075.1"/>
</dbReference>
<dbReference type="CDD" id="cd00082">
    <property type="entry name" value="HisKA"/>
    <property type="match status" value="1"/>
</dbReference>
<keyword evidence="4" id="KW-0902">Two-component regulatory system</keyword>